<keyword evidence="3" id="KW-1185">Reference proteome</keyword>
<name>D4IK98_9BACT</name>
<dbReference type="InterPro" id="IPR005135">
    <property type="entry name" value="Endo/exonuclease/phosphatase"/>
</dbReference>
<dbReference type="STRING" id="717959.AL1_08000"/>
<dbReference type="Proteomes" id="UP000008794">
    <property type="component" value="Chromosome"/>
</dbReference>
<organism evidence="2 3">
    <name type="scientific">Alistipes shahii WAL 8301</name>
    <dbReference type="NCBI Taxonomy" id="717959"/>
    <lineage>
        <taxon>Bacteria</taxon>
        <taxon>Pseudomonadati</taxon>
        <taxon>Bacteroidota</taxon>
        <taxon>Bacteroidia</taxon>
        <taxon>Bacteroidales</taxon>
        <taxon>Rikenellaceae</taxon>
        <taxon>Alistipes</taxon>
    </lineage>
</organism>
<dbReference type="EMBL" id="FP929032">
    <property type="protein sequence ID" value="CBK63360.1"/>
    <property type="molecule type" value="Genomic_DNA"/>
</dbReference>
<dbReference type="SUPFAM" id="SSF56219">
    <property type="entry name" value="DNase I-like"/>
    <property type="match status" value="1"/>
</dbReference>
<dbReference type="PANTHER" id="PTHR12121">
    <property type="entry name" value="CARBON CATABOLITE REPRESSOR PROTEIN 4"/>
    <property type="match status" value="1"/>
</dbReference>
<dbReference type="PROSITE" id="PS51257">
    <property type="entry name" value="PROKAR_LIPOPROTEIN"/>
    <property type="match status" value="1"/>
</dbReference>
<dbReference type="GeneID" id="92755945"/>
<proteinExistence type="predicted"/>
<protein>
    <submittedName>
        <fullName evidence="2">Metal-dependent hydrolase</fullName>
    </submittedName>
</protein>
<evidence type="ECO:0000313" key="3">
    <source>
        <dbReference type="Proteomes" id="UP000008794"/>
    </source>
</evidence>
<reference evidence="2 3" key="2">
    <citation type="submission" date="2010-03" db="EMBL/GenBank/DDBJ databases">
        <authorList>
            <person name="Pajon A."/>
        </authorList>
    </citation>
    <scope>NUCLEOTIDE SEQUENCE [LARGE SCALE GENOMIC DNA]</scope>
    <source>
        <strain evidence="2 3">WAL 8301</strain>
    </source>
</reference>
<feature type="domain" description="Endonuclease/exonuclease/phosphatase" evidence="1">
    <location>
        <begin position="284"/>
        <end position="529"/>
    </location>
</feature>
<dbReference type="CDD" id="cd09083">
    <property type="entry name" value="EEP-1"/>
    <property type="match status" value="1"/>
</dbReference>
<dbReference type="InterPro" id="IPR050410">
    <property type="entry name" value="CCR4/nocturin_mRNA_transcr"/>
</dbReference>
<keyword evidence="2" id="KW-0378">Hydrolase</keyword>
<dbReference type="RefSeq" id="WP_015546295.1">
    <property type="nucleotide sequence ID" value="NC_021030.1"/>
</dbReference>
<reference evidence="2 3" key="1">
    <citation type="submission" date="2010-03" db="EMBL/GenBank/DDBJ databases">
        <title>The genome sequence of Alistipes shahii WAL 8301.</title>
        <authorList>
            <consortium name="metaHIT consortium -- http://www.metahit.eu/"/>
            <person name="Pajon A."/>
            <person name="Turner K."/>
            <person name="Parkhill J."/>
        </authorList>
    </citation>
    <scope>NUCLEOTIDE SEQUENCE [LARGE SCALE GENOMIC DNA]</scope>
    <source>
        <strain evidence="2 3">WAL 8301</strain>
    </source>
</reference>
<dbReference type="Gene3D" id="3.60.10.10">
    <property type="entry name" value="Endonuclease/exonuclease/phosphatase"/>
    <property type="match status" value="1"/>
</dbReference>
<dbReference type="AlphaFoldDB" id="D4IK98"/>
<dbReference type="GO" id="GO:0000175">
    <property type="term" value="F:3'-5'-RNA exonuclease activity"/>
    <property type="evidence" value="ECO:0007669"/>
    <property type="project" value="TreeGrafter"/>
</dbReference>
<dbReference type="InterPro" id="IPR036691">
    <property type="entry name" value="Endo/exonu/phosph_ase_sf"/>
</dbReference>
<dbReference type="KEGG" id="ash:AL1_08000"/>
<dbReference type="Pfam" id="PF03372">
    <property type="entry name" value="Exo_endo_phos"/>
    <property type="match status" value="1"/>
</dbReference>
<dbReference type="PANTHER" id="PTHR12121:SF36">
    <property type="entry name" value="ENDONUCLEASE_EXONUCLEASE_PHOSPHATASE DOMAIN-CONTAINING PROTEIN"/>
    <property type="match status" value="1"/>
</dbReference>
<dbReference type="PATRIC" id="fig|717959.3.peg.2390"/>
<gene>
    <name evidence="2" type="ORF">AL1_08000</name>
</gene>
<sequence length="539" mass="60274">MKRFSLNKIRKSIWFGIGFGMTAYFMAGCSDNDSSEYIELAAKITLTQSEYYNNEGETTLHPWTRDDKAGIFVIRDNFLQKINISPIQTQSPKSLFLLNFKAPKHSNATLVAFYPADANLIYEDDILKTTIPTTQTGTVAPLLIGQTTGRIDSYEGLHMELKHLFNTMYIPVWGSHAIAKAVIQANGGEAIAGETSIRLKDGVICASEKSVTVKFSTPLDCSAEIKLIPVMLAPVTLSQGYSVTIYDINGISYTVSSDKPITLTAGGKADADEARSPYVIETISFNIRVDNPSDGDNIWKNRKQAVITMINRQQPTIMGLQEAQPHQITYLAKQCPEYAWYGLGRDTGEAPPKTETYASEECMAIFFQTSIVEMLDKGTFWLSETPNIPSKGWDANYNRSCTWALFRQKTTGKRFYFFNTHLDNSGAVARKESIKLIINKIEEVNSEQLPVFLTADFNSDTDESCFNPLHQVMKDARATAPVTDQEATYNGYKTSGTRKLDHIFYDNGCVASIFQTLKENYGAPYISDHYPVRTCFVLF</sequence>
<dbReference type="HOGENOM" id="CLU_504943_0_0_10"/>
<accession>D4IK98</accession>
<evidence type="ECO:0000313" key="2">
    <source>
        <dbReference type="EMBL" id="CBK63360.1"/>
    </source>
</evidence>
<evidence type="ECO:0000259" key="1">
    <source>
        <dbReference type="Pfam" id="PF03372"/>
    </source>
</evidence>